<keyword evidence="4 5" id="KW-0472">Membrane</keyword>
<keyword evidence="8" id="KW-1185">Reference proteome</keyword>
<name>A0A1N6P910_9SPIO</name>
<evidence type="ECO:0000256" key="5">
    <source>
        <dbReference type="SAM" id="Phobius"/>
    </source>
</evidence>
<dbReference type="GO" id="GO:0005886">
    <property type="term" value="C:plasma membrane"/>
    <property type="evidence" value="ECO:0007669"/>
    <property type="project" value="InterPro"/>
</dbReference>
<dbReference type="STRING" id="159291.SAMN05920897_102190"/>
<dbReference type="OrthoDB" id="354433at2"/>
<organism evidence="7 8">
    <name type="scientific">Alkalispirochaeta americana</name>
    <dbReference type="NCBI Taxonomy" id="159291"/>
    <lineage>
        <taxon>Bacteria</taxon>
        <taxon>Pseudomonadati</taxon>
        <taxon>Spirochaetota</taxon>
        <taxon>Spirochaetia</taxon>
        <taxon>Spirochaetales</taxon>
        <taxon>Spirochaetaceae</taxon>
        <taxon>Alkalispirochaeta</taxon>
    </lineage>
</organism>
<evidence type="ECO:0000313" key="8">
    <source>
        <dbReference type="Proteomes" id="UP000186400"/>
    </source>
</evidence>
<dbReference type="GO" id="GO:0009306">
    <property type="term" value="P:protein secretion"/>
    <property type="evidence" value="ECO:0007669"/>
    <property type="project" value="InterPro"/>
</dbReference>
<comment type="subcellular location">
    <subcellularLocation>
        <location evidence="1">Membrane</location>
        <topology evidence="1">Single-pass membrane protein</topology>
    </subcellularLocation>
</comment>
<dbReference type="Proteomes" id="UP000186400">
    <property type="component" value="Unassembled WGS sequence"/>
</dbReference>
<evidence type="ECO:0000259" key="6">
    <source>
        <dbReference type="Pfam" id="PF04357"/>
    </source>
</evidence>
<reference evidence="7 8" key="1">
    <citation type="submission" date="2017-01" db="EMBL/GenBank/DDBJ databases">
        <authorList>
            <person name="Mah S.A."/>
            <person name="Swanson W.J."/>
            <person name="Moy G.W."/>
            <person name="Vacquier V.D."/>
        </authorList>
    </citation>
    <scope>NUCLEOTIDE SEQUENCE [LARGE SCALE GENOMIC DNA]</scope>
    <source>
        <strain evidence="7 8">ASpG1</strain>
    </source>
</reference>
<dbReference type="Pfam" id="PF04357">
    <property type="entry name" value="TamB"/>
    <property type="match status" value="1"/>
</dbReference>
<dbReference type="RefSeq" id="WP_076487728.1">
    <property type="nucleotide sequence ID" value="NZ_FTMS01000002.1"/>
</dbReference>
<evidence type="ECO:0000256" key="3">
    <source>
        <dbReference type="ARBA" id="ARBA00022989"/>
    </source>
</evidence>
<keyword evidence="3 5" id="KW-1133">Transmembrane helix</keyword>
<protein>
    <recommendedName>
        <fullName evidence="6">Translocation and assembly module TamB C-terminal domain-containing protein</fullName>
    </recommendedName>
</protein>
<keyword evidence="2 5" id="KW-0812">Transmembrane</keyword>
<feature type="transmembrane region" description="Helical" evidence="5">
    <location>
        <begin position="12"/>
        <end position="31"/>
    </location>
</feature>
<evidence type="ECO:0000256" key="4">
    <source>
        <dbReference type="ARBA" id="ARBA00023136"/>
    </source>
</evidence>
<proteinExistence type="predicted"/>
<evidence type="ECO:0000313" key="7">
    <source>
        <dbReference type="EMBL" id="SIQ00854.1"/>
    </source>
</evidence>
<dbReference type="InterPro" id="IPR007452">
    <property type="entry name" value="TamB_C"/>
</dbReference>
<accession>A0A1N6P910</accession>
<feature type="domain" description="Translocation and assembly module TamB C-terminal" evidence="6">
    <location>
        <begin position="1142"/>
        <end position="1377"/>
    </location>
</feature>
<evidence type="ECO:0000256" key="2">
    <source>
        <dbReference type="ARBA" id="ARBA00022692"/>
    </source>
</evidence>
<sequence length="1442" mass="160000">MNRKQLTRNILLFLVMSAVTASLVAGVFWLIPRTEVRLLEIRSLLVEEFESAIAQDVSWDSVSPSVLRGITLHGVRLSDGAASAQAVSVGLSLPHILRGDRHRMIPEVRLRSPQVRISTLKEQEQWLQTIAFFRGDGTGRREIKIFVEQGSLHHALFFPDTARQESLQTVLLEGVSAEVELGRTSLEGYLRAESSLFTEVQGDPFVVQTRLSASFSGSRAGDVAGVTLELGAIGGSHFTTRDLTLRLERHGDSLRVERIRSHDALDIIAEIDLSRETLQLQLQSEGFLPASLVRFHGPWSPWNEWLRSPVTTRSYVVFDGHEGFQEARGEISGTVRHKALPEPLPLVATFQLTPDLLKLPSLTLRGTRGRAYFSGSWRRHAQAPDGRVSFSGFSYAGSPLLDGTVSVSASSDTLGLSAEKLQVNGLPFYNLAGHHLRRGRYNSLDFAVSLEEDVPGQLRGSARYAAGGNILDDITGEIELDQVDLLGLVSAAEALHLELPFPLPHSAPGAPDYRASGTARFDRREGDLLVRVPYLSVWDKAIPQRQGVVSATYRNGQLSIRQFYLREGDITIAGSGDVDLLKGDEITFSVDFTVNGFPYFLDGIFFSEGVLELRGPQGFSATLRRTSGGALSLTARTRNTPLPVGNLRMTADFEALYYNRSDWYLTIQDADLRNLPLPNHRLGRATFAAAFHPETFHLAVTELDDQVSTLAGSIQARYRLERDDLEVSLTGGFSGLDSPEQYRLAARYAGENIALDLRFAEAPARRLSPQVEEGNLTGTVQMVGDPGAPDFRVFLESESLLVRGIPLAFRFFVQGDQERLRMNQGTFTYGTTHLEIPQAVLNRKSGAIEGELYAQRRRQEQEDQEIDLVFSGETAPLEVLELDVLREMPLDLVLTLKQPAGEPPVDPRSLRYRLLRTAEETLLERQDRVIRMHLTDQGEIDFLVAGDRPFRGRAKGFVSPERIELTISDIHIEMDHLALPPILQSFNLEQGTMRGSLRAIGPPGDPDLFGTLAVRDAKIATPFSPDSVGPLNTVLIFEGNQVRMQRTQTPAGLASLYVSAQILLNNLDFEEYRIDLEIPGETGGRVAATFGPMHVDGFARGSMRVAGTLQDLDLTGAVTLYGTELAVAADFDPELMEGPHMTTDLRISTGRGVRFIWPDTDIPILRSNFALDQGVQLVLDTREGVFSLMGVIDIQSGDVLYFDRSFLLREGSVEFRESHVEFDPRITLRAELREATPEGPVRIYLVANRQRLSEFSPRFESNPPLDGAEIVAILGGNIFQTTGESASNVPSALLSTTDLVTQFGFFRQFENAVRDRLDLDLFAIRTSVIQNILLTAITPVEEEALQTAPTLGTYLNNTSIFFGRYIGDSVFGQTVIQMRARDPDMFGDNQGFQRVGGVLIDSEISLEWQTPFFMLEWNLAPQNPEELFVRDNTFSFLWSFSY</sequence>
<dbReference type="EMBL" id="FTMS01000002">
    <property type="protein sequence ID" value="SIQ00854.1"/>
    <property type="molecule type" value="Genomic_DNA"/>
</dbReference>
<evidence type="ECO:0000256" key="1">
    <source>
        <dbReference type="ARBA" id="ARBA00004167"/>
    </source>
</evidence>
<gene>
    <name evidence="7" type="ORF">SAMN05920897_102190</name>
</gene>